<evidence type="ECO:0000313" key="1">
    <source>
        <dbReference type="EMBL" id="KAF3845952.1"/>
    </source>
</evidence>
<reference evidence="1 2" key="1">
    <citation type="submission" date="2020-03" db="EMBL/GenBank/DDBJ databases">
        <title>Dissostichus mawsoni Genome sequencing and assembly.</title>
        <authorList>
            <person name="Park H."/>
        </authorList>
    </citation>
    <scope>NUCLEOTIDE SEQUENCE [LARGE SCALE GENOMIC DNA]</scope>
    <source>
        <strain evidence="1">DM0001</strain>
        <tissue evidence="1">Muscle</tissue>
    </source>
</reference>
<accession>A0A7J5Y906</accession>
<sequence>MRRTCCSKTDWVDIKWKGGVMKHPVQQDGNSCGVVVCMCLTKKSTVPCAPAENHPAQCHITPTLTGFSVTAVSGGATRSACIWTKSLEEAQVGDWVCSLCNK</sequence>
<comment type="caution">
    <text evidence="1">The sequence shown here is derived from an EMBL/GenBank/DDBJ whole genome shotgun (WGS) entry which is preliminary data.</text>
</comment>
<gene>
    <name evidence="1" type="ORF">F7725_003030</name>
</gene>
<proteinExistence type="predicted"/>
<dbReference type="EMBL" id="JAAKFY010000014">
    <property type="protein sequence ID" value="KAF3845952.1"/>
    <property type="molecule type" value="Genomic_DNA"/>
</dbReference>
<protein>
    <submittedName>
        <fullName evidence="1">Uncharacterized protein</fullName>
    </submittedName>
</protein>
<name>A0A7J5Y906_DISMA</name>
<dbReference type="AlphaFoldDB" id="A0A7J5Y906"/>
<keyword evidence="2" id="KW-1185">Reference proteome</keyword>
<organism evidence="1 2">
    <name type="scientific">Dissostichus mawsoni</name>
    <name type="common">Antarctic cod</name>
    <dbReference type="NCBI Taxonomy" id="36200"/>
    <lineage>
        <taxon>Eukaryota</taxon>
        <taxon>Metazoa</taxon>
        <taxon>Chordata</taxon>
        <taxon>Craniata</taxon>
        <taxon>Vertebrata</taxon>
        <taxon>Euteleostomi</taxon>
        <taxon>Actinopterygii</taxon>
        <taxon>Neopterygii</taxon>
        <taxon>Teleostei</taxon>
        <taxon>Neoteleostei</taxon>
        <taxon>Acanthomorphata</taxon>
        <taxon>Eupercaria</taxon>
        <taxon>Perciformes</taxon>
        <taxon>Notothenioidei</taxon>
        <taxon>Nototheniidae</taxon>
        <taxon>Dissostichus</taxon>
    </lineage>
</organism>
<dbReference type="OrthoDB" id="413122at2759"/>
<dbReference type="Proteomes" id="UP000518266">
    <property type="component" value="Unassembled WGS sequence"/>
</dbReference>
<evidence type="ECO:0000313" key="2">
    <source>
        <dbReference type="Proteomes" id="UP000518266"/>
    </source>
</evidence>